<dbReference type="InterPro" id="IPR003676">
    <property type="entry name" value="SAUR_fam"/>
</dbReference>
<organism evidence="2 3">
    <name type="scientific">Acorus calamus</name>
    <name type="common">Sweet flag</name>
    <dbReference type="NCBI Taxonomy" id="4465"/>
    <lineage>
        <taxon>Eukaryota</taxon>
        <taxon>Viridiplantae</taxon>
        <taxon>Streptophyta</taxon>
        <taxon>Embryophyta</taxon>
        <taxon>Tracheophyta</taxon>
        <taxon>Spermatophyta</taxon>
        <taxon>Magnoliopsida</taxon>
        <taxon>Liliopsida</taxon>
        <taxon>Acoraceae</taxon>
        <taxon>Acorus</taxon>
    </lineage>
</organism>
<name>A0AAV9FE86_ACOCL</name>
<keyword evidence="3" id="KW-1185">Reference proteome</keyword>
<dbReference type="AlphaFoldDB" id="A0AAV9FE86"/>
<dbReference type="PANTHER" id="PTHR31175:SF120">
    <property type="entry name" value="OS09G0547100 PROTEIN"/>
    <property type="match status" value="1"/>
</dbReference>
<evidence type="ECO:0000313" key="3">
    <source>
        <dbReference type="Proteomes" id="UP001180020"/>
    </source>
</evidence>
<evidence type="ECO:0000256" key="1">
    <source>
        <dbReference type="ARBA" id="ARBA00006974"/>
    </source>
</evidence>
<gene>
    <name evidence="2" type="ORF">QJS10_CPA01g00300</name>
</gene>
<comment type="similarity">
    <text evidence="1">Belongs to the ARG7 family.</text>
</comment>
<protein>
    <submittedName>
        <fullName evidence="2">Uncharacterized protein</fullName>
    </submittedName>
</protein>
<dbReference type="Proteomes" id="UP001180020">
    <property type="component" value="Unassembled WGS sequence"/>
</dbReference>
<comment type="caution">
    <text evidence="2">The sequence shown here is derived from an EMBL/GenBank/DDBJ whole genome shotgun (WGS) entry which is preliminary data.</text>
</comment>
<reference evidence="2" key="2">
    <citation type="submission" date="2023-06" db="EMBL/GenBank/DDBJ databases">
        <authorList>
            <person name="Ma L."/>
            <person name="Liu K.-W."/>
            <person name="Li Z."/>
            <person name="Hsiao Y.-Y."/>
            <person name="Qi Y."/>
            <person name="Fu T."/>
            <person name="Tang G."/>
            <person name="Zhang D."/>
            <person name="Sun W.-H."/>
            <person name="Liu D.-K."/>
            <person name="Li Y."/>
            <person name="Chen G.-Z."/>
            <person name="Liu X.-D."/>
            <person name="Liao X.-Y."/>
            <person name="Jiang Y.-T."/>
            <person name="Yu X."/>
            <person name="Hao Y."/>
            <person name="Huang J."/>
            <person name="Zhao X.-W."/>
            <person name="Ke S."/>
            <person name="Chen Y.-Y."/>
            <person name="Wu W.-L."/>
            <person name="Hsu J.-L."/>
            <person name="Lin Y.-F."/>
            <person name="Huang M.-D."/>
            <person name="Li C.-Y."/>
            <person name="Huang L."/>
            <person name="Wang Z.-W."/>
            <person name="Zhao X."/>
            <person name="Zhong W.-Y."/>
            <person name="Peng D.-H."/>
            <person name="Ahmad S."/>
            <person name="Lan S."/>
            <person name="Zhang J.-S."/>
            <person name="Tsai W.-C."/>
            <person name="Van De Peer Y."/>
            <person name="Liu Z.-J."/>
        </authorList>
    </citation>
    <scope>NUCLEOTIDE SEQUENCE</scope>
    <source>
        <strain evidence="2">CP</strain>
        <tissue evidence="2">Leaves</tissue>
    </source>
</reference>
<proteinExistence type="inferred from homology"/>
<accession>A0AAV9FE86</accession>
<reference evidence="2" key="1">
    <citation type="journal article" date="2023" name="Nat. Commun.">
        <title>Diploid and tetraploid genomes of Acorus and the evolution of monocots.</title>
        <authorList>
            <person name="Ma L."/>
            <person name="Liu K.W."/>
            <person name="Li Z."/>
            <person name="Hsiao Y.Y."/>
            <person name="Qi Y."/>
            <person name="Fu T."/>
            <person name="Tang G.D."/>
            <person name="Zhang D."/>
            <person name="Sun W.H."/>
            <person name="Liu D.K."/>
            <person name="Li Y."/>
            <person name="Chen G.Z."/>
            <person name="Liu X.D."/>
            <person name="Liao X.Y."/>
            <person name="Jiang Y.T."/>
            <person name="Yu X."/>
            <person name="Hao Y."/>
            <person name="Huang J."/>
            <person name="Zhao X.W."/>
            <person name="Ke S."/>
            <person name="Chen Y.Y."/>
            <person name="Wu W.L."/>
            <person name="Hsu J.L."/>
            <person name="Lin Y.F."/>
            <person name="Huang M.D."/>
            <person name="Li C.Y."/>
            <person name="Huang L."/>
            <person name="Wang Z.W."/>
            <person name="Zhao X."/>
            <person name="Zhong W.Y."/>
            <person name="Peng D.H."/>
            <person name="Ahmad S."/>
            <person name="Lan S."/>
            <person name="Zhang J.S."/>
            <person name="Tsai W.C."/>
            <person name="Van de Peer Y."/>
            <person name="Liu Z.J."/>
        </authorList>
    </citation>
    <scope>NUCLEOTIDE SEQUENCE</scope>
    <source>
        <strain evidence="2">CP</strain>
    </source>
</reference>
<dbReference type="EMBL" id="JAUJYO010000001">
    <property type="protein sequence ID" value="KAK1324250.1"/>
    <property type="molecule type" value="Genomic_DNA"/>
</dbReference>
<evidence type="ECO:0000313" key="2">
    <source>
        <dbReference type="EMBL" id="KAK1324250.1"/>
    </source>
</evidence>
<dbReference type="PANTHER" id="PTHR31175">
    <property type="entry name" value="AUXIN-RESPONSIVE FAMILY PROTEIN"/>
    <property type="match status" value="1"/>
</dbReference>
<dbReference type="GO" id="GO:0009733">
    <property type="term" value="P:response to auxin"/>
    <property type="evidence" value="ECO:0007669"/>
    <property type="project" value="InterPro"/>
</dbReference>
<sequence>MINPKRLIEMAKKWRKAAASSRRRRPVSISTIQSWGSDSHEEALVTTTTTCKGHFVVYTSDGSRFVIPLAYLKSEIIRELLDMSADEFGLPGDGPITLPFRAEFMDYVLWVLRRRVSKDVERSLLNSIATMRCSASSLVHLGHTTPQTLVLHGF</sequence>
<dbReference type="Pfam" id="PF02519">
    <property type="entry name" value="Auxin_inducible"/>
    <property type="match status" value="1"/>
</dbReference>